<comment type="subcellular location">
    <subcellularLocation>
        <location evidence="1">Golgi apparatus membrane</location>
        <topology evidence="1">Multi-pass membrane protein</topology>
    </subcellularLocation>
</comment>
<keyword evidence="6 9" id="KW-1133">Transmembrane helix</keyword>
<keyword evidence="5" id="KW-0653">Protein transport</keyword>
<comment type="similarity">
    <text evidence="2">Belongs to the SYS1 family.</text>
</comment>
<dbReference type="GO" id="GO:0006895">
    <property type="term" value="P:Golgi to endosome transport"/>
    <property type="evidence" value="ECO:0007669"/>
    <property type="project" value="TreeGrafter"/>
</dbReference>
<accession>A0A7S0LSX1</accession>
<evidence type="ECO:0000256" key="9">
    <source>
        <dbReference type="SAM" id="Phobius"/>
    </source>
</evidence>
<feature type="transmembrane region" description="Helical" evidence="9">
    <location>
        <begin position="97"/>
        <end position="115"/>
    </location>
</feature>
<protein>
    <submittedName>
        <fullName evidence="10">Uncharacterized protein</fullName>
    </submittedName>
</protein>
<evidence type="ECO:0000313" key="10">
    <source>
        <dbReference type="EMBL" id="CAD8621817.1"/>
    </source>
</evidence>
<gene>
    <name evidence="10" type="ORF">CPEL01642_LOCUS25200</name>
</gene>
<evidence type="ECO:0000256" key="5">
    <source>
        <dbReference type="ARBA" id="ARBA00022927"/>
    </source>
</evidence>
<organism evidence="10">
    <name type="scientific">Coccolithus braarudii</name>
    <dbReference type="NCBI Taxonomy" id="221442"/>
    <lineage>
        <taxon>Eukaryota</taxon>
        <taxon>Haptista</taxon>
        <taxon>Haptophyta</taxon>
        <taxon>Prymnesiophyceae</taxon>
        <taxon>Coccolithales</taxon>
        <taxon>Coccolithaceae</taxon>
        <taxon>Coccolithus</taxon>
    </lineage>
</organism>
<dbReference type="EMBL" id="HBEY01052396">
    <property type="protein sequence ID" value="CAD8621817.1"/>
    <property type="molecule type" value="Transcribed_RNA"/>
</dbReference>
<keyword evidence="3" id="KW-0813">Transport</keyword>
<feature type="transmembrane region" description="Helical" evidence="9">
    <location>
        <begin position="73"/>
        <end position="91"/>
    </location>
</feature>
<name>A0A7S0LSX1_9EUKA</name>
<keyword evidence="8 9" id="KW-0472">Membrane</keyword>
<evidence type="ECO:0000256" key="4">
    <source>
        <dbReference type="ARBA" id="ARBA00022692"/>
    </source>
</evidence>
<evidence type="ECO:0000256" key="2">
    <source>
        <dbReference type="ARBA" id="ARBA00008160"/>
    </source>
</evidence>
<keyword evidence="4 9" id="KW-0812">Transmembrane</keyword>
<dbReference type="GO" id="GO:0005829">
    <property type="term" value="C:cytosol"/>
    <property type="evidence" value="ECO:0007669"/>
    <property type="project" value="GOC"/>
</dbReference>
<keyword evidence="7" id="KW-0333">Golgi apparatus</keyword>
<dbReference type="PANTHER" id="PTHR12952">
    <property type="entry name" value="SYS1"/>
    <property type="match status" value="1"/>
</dbReference>
<dbReference type="Pfam" id="PF09801">
    <property type="entry name" value="SYS1"/>
    <property type="match status" value="1"/>
</dbReference>
<dbReference type="AlphaFoldDB" id="A0A7S0LSX1"/>
<dbReference type="InterPro" id="IPR019185">
    <property type="entry name" value="Integral_membrane_SYS1-rel"/>
</dbReference>
<feature type="transmembrane region" description="Helical" evidence="9">
    <location>
        <begin position="12"/>
        <end position="36"/>
    </location>
</feature>
<evidence type="ECO:0000256" key="3">
    <source>
        <dbReference type="ARBA" id="ARBA00022448"/>
    </source>
</evidence>
<evidence type="ECO:0000256" key="1">
    <source>
        <dbReference type="ARBA" id="ARBA00004653"/>
    </source>
</evidence>
<evidence type="ECO:0000256" key="6">
    <source>
        <dbReference type="ARBA" id="ARBA00022989"/>
    </source>
</evidence>
<dbReference type="GO" id="GO:0034067">
    <property type="term" value="P:protein localization to Golgi apparatus"/>
    <property type="evidence" value="ECO:0007669"/>
    <property type="project" value="TreeGrafter"/>
</dbReference>
<reference evidence="10" key="1">
    <citation type="submission" date="2021-01" db="EMBL/GenBank/DDBJ databases">
        <authorList>
            <person name="Corre E."/>
            <person name="Pelletier E."/>
            <person name="Niang G."/>
            <person name="Scheremetjew M."/>
            <person name="Finn R."/>
            <person name="Kale V."/>
            <person name="Holt S."/>
            <person name="Cochrane G."/>
            <person name="Meng A."/>
            <person name="Brown T."/>
            <person name="Cohen L."/>
        </authorList>
    </citation>
    <scope>NUCLEOTIDE SEQUENCE</scope>
    <source>
        <strain evidence="10">PLY182g</strain>
    </source>
</reference>
<evidence type="ECO:0000256" key="8">
    <source>
        <dbReference type="ARBA" id="ARBA00023136"/>
    </source>
</evidence>
<dbReference type="GO" id="GO:0000139">
    <property type="term" value="C:Golgi membrane"/>
    <property type="evidence" value="ECO:0007669"/>
    <property type="project" value="UniProtKB-SubCell"/>
</dbReference>
<proteinExistence type="inferred from homology"/>
<evidence type="ECO:0000256" key="7">
    <source>
        <dbReference type="ARBA" id="ARBA00023034"/>
    </source>
</evidence>
<dbReference type="PANTHER" id="PTHR12952:SF0">
    <property type="entry name" value="PROTEIN SYS1 HOMOLOG"/>
    <property type="match status" value="1"/>
</dbReference>
<sequence length="149" mass="16367">MVSSFQPRGFDPVLISAQIVAMQTLLYMSLGLWLLLLTGLSGGNTSELNLDLFFSYSSVSLFLTGGWRLAAAFLLNAVAGACFLCVVVERAKNWEWWVLNVVSLALMALLGEFLCMRRELQDIPLFRGAVSHDLLLGYGLHRKAASSPP</sequence>
<dbReference type="GO" id="GO:0043001">
    <property type="term" value="P:Golgi to plasma membrane protein transport"/>
    <property type="evidence" value="ECO:0007669"/>
    <property type="project" value="TreeGrafter"/>
</dbReference>
<dbReference type="GO" id="GO:0005802">
    <property type="term" value="C:trans-Golgi network"/>
    <property type="evidence" value="ECO:0007669"/>
    <property type="project" value="TreeGrafter"/>
</dbReference>